<name>U5QBT9_GLOK1</name>
<dbReference type="InterPro" id="IPR011990">
    <property type="entry name" value="TPR-like_helical_dom_sf"/>
</dbReference>
<dbReference type="KEGG" id="glj:GKIL_0095"/>
<dbReference type="GO" id="GO:0046813">
    <property type="term" value="P:receptor-mediated virion attachment to host cell"/>
    <property type="evidence" value="ECO:0007669"/>
    <property type="project" value="TreeGrafter"/>
</dbReference>
<sequence length="156" mass="17377">MRPFSLPVILLTLALLVVPAGAMPARPLLVAQSVSLGAGDYIQRGIDRASHNDVRGMNENFDKALQLAPNSYQVYVQRGYARAMLKDYKGAVADQTAALRLKPDVAEAYANRGTSRYRLGEREQARADWRKAAQIFRQKGADEQAEQLEAVLRQYK</sequence>
<evidence type="ECO:0000256" key="1">
    <source>
        <dbReference type="ARBA" id="ARBA00022737"/>
    </source>
</evidence>
<dbReference type="GO" id="GO:0009279">
    <property type="term" value="C:cell outer membrane"/>
    <property type="evidence" value="ECO:0007669"/>
    <property type="project" value="TreeGrafter"/>
</dbReference>
<dbReference type="eggNOG" id="COG0457">
    <property type="taxonomic scope" value="Bacteria"/>
</dbReference>
<dbReference type="InterPro" id="IPR019734">
    <property type="entry name" value="TPR_rpt"/>
</dbReference>
<dbReference type="HOGENOM" id="CLU_1684055_0_0_3"/>
<dbReference type="RefSeq" id="WP_023171332.1">
    <property type="nucleotide sequence ID" value="NC_022600.1"/>
</dbReference>
<dbReference type="AlphaFoldDB" id="U5QBT9"/>
<keyword evidence="2" id="KW-0802">TPR repeat</keyword>
<dbReference type="Gene3D" id="1.25.40.10">
    <property type="entry name" value="Tetratricopeptide repeat domain"/>
    <property type="match status" value="1"/>
</dbReference>
<reference evidence="3 4" key="1">
    <citation type="journal article" date="2013" name="PLoS ONE">
        <title>Cultivation and Complete Genome Sequencing of Gloeobacter kilaueensis sp. nov., from a Lava Cave in Kilauea Caldera, Hawai'i.</title>
        <authorList>
            <person name="Saw J.H."/>
            <person name="Schatz M."/>
            <person name="Brown M.V."/>
            <person name="Kunkel D.D."/>
            <person name="Foster J.S."/>
            <person name="Shick H."/>
            <person name="Christensen S."/>
            <person name="Hou S."/>
            <person name="Wan X."/>
            <person name="Donachie S.P."/>
        </authorList>
    </citation>
    <scope>NUCLEOTIDE SEQUENCE [LARGE SCALE GENOMIC DNA]</scope>
    <source>
        <strain evidence="4">JS</strain>
    </source>
</reference>
<proteinExistence type="predicted"/>
<accession>U5QBT9</accession>
<evidence type="ECO:0000313" key="3">
    <source>
        <dbReference type="EMBL" id="AGY56342.1"/>
    </source>
</evidence>
<dbReference type="PANTHER" id="PTHR44858:SF1">
    <property type="entry name" value="UDP-N-ACETYLGLUCOSAMINE--PEPTIDE N-ACETYLGLUCOSAMINYLTRANSFERASE SPINDLY-RELATED"/>
    <property type="match status" value="1"/>
</dbReference>
<dbReference type="InterPro" id="IPR050498">
    <property type="entry name" value="Ycf3"/>
</dbReference>
<keyword evidence="1" id="KW-0677">Repeat</keyword>
<dbReference type="SUPFAM" id="SSF48452">
    <property type="entry name" value="TPR-like"/>
    <property type="match status" value="1"/>
</dbReference>
<organism evidence="3 4">
    <name type="scientific">Gloeobacter kilaueensis (strain ATCC BAA-2537 / CCAP 1431/1 / ULC 316 / JS1)</name>
    <dbReference type="NCBI Taxonomy" id="1183438"/>
    <lineage>
        <taxon>Bacteria</taxon>
        <taxon>Bacillati</taxon>
        <taxon>Cyanobacteriota</taxon>
        <taxon>Cyanophyceae</taxon>
        <taxon>Gloeobacterales</taxon>
        <taxon>Gloeobacteraceae</taxon>
        <taxon>Gloeobacter</taxon>
    </lineage>
</organism>
<dbReference type="Proteomes" id="UP000017396">
    <property type="component" value="Chromosome"/>
</dbReference>
<evidence type="ECO:0000256" key="2">
    <source>
        <dbReference type="ARBA" id="ARBA00022803"/>
    </source>
</evidence>
<protein>
    <submittedName>
        <fullName evidence="3">TPR repeat protein</fullName>
    </submittedName>
</protein>
<dbReference type="PANTHER" id="PTHR44858">
    <property type="entry name" value="TETRATRICOPEPTIDE REPEAT PROTEIN 6"/>
    <property type="match status" value="1"/>
</dbReference>
<evidence type="ECO:0000313" key="4">
    <source>
        <dbReference type="Proteomes" id="UP000017396"/>
    </source>
</evidence>
<dbReference type="SMART" id="SM00028">
    <property type="entry name" value="TPR"/>
    <property type="match status" value="3"/>
</dbReference>
<dbReference type="Pfam" id="PF13181">
    <property type="entry name" value="TPR_8"/>
    <property type="match status" value="1"/>
</dbReference>
<dbReference type="EMBL" id="CP003587">
    <property type="protein sequence ID" value="AGY56342.1"/>
    <property type="molecule type" value="Genomic_DNA"/>
</dbReference>
<keyword evidence="4" id="KW-1185">Reference proteome</keyword>
<dbReference type="STRING" id="1183438.GKIL_0095"/>
<gene>
    <name evidence="3" type="ORF">GKIL_0095</name>
</gene>